<sequence length="41" mass="4748">MAEQIRVQYPHPHLRFVSQAQSSVMGVRGCKQRQVCFLFLA</sequence>
<reference evidence="1" key="2">
    <citation type="journal article" date="2015" name="Fish Shellfish Immunol.">
        <title>Early steps in the European eel (Anguilla anguilla)-Vibrio vulnificus interaction in the gills: Role of the RtxA13 toxin.</title>
        <authorList>
            <person name="Callol A."/>
            <person name="Pajuelo D."/>
            <person name="Ebbesson L."/>
            <person name="Teles M."/>
            <person name="MacKenzie S."/>
            <person name="Amaro C."/>
        </authorList>
    </citation>
    <scope>NUCLEOTIDE SEQUENCE</scope>
</reference>
<proteinExistence type="predicted"/>
<name>A0A0E9WDU2_ANGAN</name>
<dbReference type="AlphaFoldDB" id="A0A0E9WDU2"/>
<reference evidence="1" key="1">
    <citation type="submission" date="2014-11" db="EMBL/GenBank/DDBJ databases">
        <authorList>
            <person name="Amaro Gonzalez C."/>
        </authorList>
    </citation>
    <scope>NUCLEOTIDE SEQUENCE</scope>
</reference>
<protein>
    <submittedName>
        <fullName evidence="1">Uncharacterized protein</fullName>
    </submittedName>
</protein>
<accession>A0A0E9WDU2</accession>
<organism evidence="1">
    <name type="scientific">Anguilla anguilla</name>
    <name type="common">European freshwater eel</name>
    <name type="synonym">Muraena anguilla</name>
    <dbReference type="NCBI Taxonomy" id="7936"/>
    <lineage>
        <taxon>Eukaryota</taxon>
        <taxon>Metazoa</taxon>
        <taxon>Chordata</taxon>
        <taxon>Craniata</taxon>
        <taxon>Vertebrata</taxon>
        <taxon>Euteleostomi</taxon>
        <taxon>Actinopterygii</taxon>
        <taxon>Neopterygii</taxon>
        <taxon>Teleostei</taxon>
        <taxon>Anguilliformes</taxon>
        <taxon>Anguillidae</taxon>
        <taxon>Anguilla</taxon>
    </lineage>
</organism>
<evidence type="ECO:0000313" key="1">
    <source>
        <dbReference type="EMBL" id="JAH87663.1"/>
    </source>
</evidence>
<dbReference type="EMBL" id="GBXM01020914">
    <property type="protein sequence ID" value="JAH87663.1"/>
    <property type="molecule type" value="Transcribed_RNA"/>
</dbReference>